<dbReference type="PROSITE" id="PS50026">
    <property type="entry name" value="EGF_3"/>
    <property type="match status" value="2"/>
</dbReference>
<dbReference type="EMBL" id="OZ035825">
    <property type="protein sequence ID" value="CAL1601068.1"/>
    <property type="molecule type" value="Genomic_DNA"/>
</dbReference>
<dbReference type="SMART" id="SM00181">
    <property type="entry name" value="EGF"/>
    <property type="match status" value="2"/>
</dbReference>
<dbReference type="InterPro" id="IPR000152">
    <property type="entry name" value="EGF-type_Asp/Asn_hydroxyl_site"/>
</dbReference>
<proteinExistence type="predicted"/>
<dbReference type="PROSITE" id="PS01187">
    <property type="entry name" value="EGF_CA"/>
    <property type="match status" value="2"/>
</dbReference>
<sequence length="139" mass="15730">MVREGAMRCLCPPGLHLAADNKTCEDVDECEQRADACAQRRTCRNTFGSFVCVCQDGFVIGTLEGSVQCRDINECLTATHRCSRHAQCVNTDGSYTCQCRDSYHGDGRTCWPRRALQFKTHMYYNYKLSRRSKQAIPSS</sequence>
<dbReference type="SMART" id="SM00179">
    <property type="entry name" value="EGF_CA"/>
    <property type="match status" value="2"/>
</dbReference>
<reference evidence="7 8" key="1">
    <citation type="submission" date="2024-04" db="EMBL/GenBank/DDBJ databases">
        <authorList>
            <person name="Waldvogel A.-M."/>
            <person name="Schoenle A."/>
        </authorList>
    </citation>
    <scope>NUCLEOTIDE SEQUENCE [LARGE SCALE GENOMIC DNA]</scope>
</reference>
<dbReference type="PROSITE" id="PS00010">
    <property type="entry name" value="ASX_HYDROXYL"/>
    <property type="match status" value="2"/>
</dbReference>
<comment type="caution">
    <text evidence="5">Lacks conserved residue(s) required for the propagation of feature annotation.</text>
</comment>
<evidence type="ECO:0000259" key="6">
    <source>
        <dbReference type="PROSITE" id="PS50026"/>
    </source>
</evidence>
<dbReference type="InterPro" id="IPR000742">
    <property type="entry name" value="EGF"/>
</dbReference>
<keyword evidence="8" id="KW-1185">Reference proteome</keyword>
<dbReference type="PANTHER" id="PTHR24050:SF19">
    <property type="entry name" value="NEPHRONECTIN"/>
    <property type="match status" value="1"/>
</dbReference>
<dbReference type="Proteomes" id="UP001497482">
    <property type="component" value="Chromosome 3"/>
</dbReference>
<evidence type="ECO:0000313" key="8">
    <source>
        <dbReference type="Proteomes" id="UP001497482"/>
    </source>
</evidence>
<dbReference type="InterPro" id="IPR018097">
    <property type="entry name" value="EGF_Ca-bd_CS"/>
</dbReference>
<evidence type="ECO:0000256" key="1">
    <source>
        <dbReference type="ARBA" id="ARBA00022536"/>
    </source>
</evidence>
<dbReference type="PANTHER" id="PTHR24050">
    <property type="entry name" value="PA14 DOMAIN-CONTAINING PROTEIN"/>
    <property type="match status" value="1"/>
</dbReference>
<evidence type="ECO:0000256" key="5">
    <source>
        <dbReference type="PROSITE-ProRule" id="PRU00076"/>
    </source>
</evidence>
<dbReference type="GO" id="GO:0030855">
    <property type="term" value="P:epithelial cell differentiation"/>
    <property type="evidence" value="ECO:0007669"/>
    <property type="project" value="UniProtKB-ARBA"/>
</dbReference>
<dbReference type="InterPro" id="IPR049883">
    <property type="entry name" value="NOTCH1_EGF-like"/>
</dbReference>
<dbReference type="AlphaFoldDB" id="A0AAV2LL22"/>
<feature type="domain" description="EGF-like" evidence="6">
    <location>
        <begin position="26"/>
        <end position="64"/>
    </location>
</feature>
<dbReference type="GO" id="GO:0005509">
    <property type="term" value="F:calcium ion binding"/>
    <property type="evidence" value="ECO:0007669"/>
    <property type="project" value="InterPro"/>
</dbReference>
<evidence type="ECO:0000313" key="7">
    <source>
        <dbReference type="EMBL" id="CAL1601068.1"/>
    </source>
</evidence>
<keyword evidence="4" id="KW-1015">Disulfide bond</keyword>
<dbReference type="Pfam" id="PF07645">
    <property type="entry name" value="EGF_CA"/>
    <property type="match status" value="2"/>
</dbReference>
<accession>A0AAV2LL22</accession>
<evidence type="ECO:0000256" key="2">
    <source>
        <dbReference type="ARBA" id="ARBA00022729"/>
    </source>
</evidence>
<evidence type="ECO:0000256" key="4">
    <source>
        <dbReference type="ARBA" id="ARBA00023157"/>
    </source>
</evidence>
<keyword evidence="1 5" id="KW-0245">EGF-like domain</keyword>
<dbReference type="InterPro" id="IPR052235">
    <property type="entry name" value="Nephronectin_domain"/>
</dbReference>
<name>A0AAV2LL22_KNICA</name>
<keyword evidence="3" id="KW-0677">Repeat</keyword>
<gene>
    <name evidence="7" type="ORF">KC01_LOCUS29103</name>
</gene>
<feature type="domain" description="EGF-like" evidence="6">
    <location>
        <begin position="71"/>
        <end position="111"/>
    </location>
</feature>
<evidence type="ECO:0000256" key="3">
    <source>
        <dbReference type="ARBA" id="ARBA00022737"/>
    </source>
</evidence>
<dbReference type="InterPro" id="IPR001881">
    <property type="entry name" value="EGF-like_Ca-bd_dom"/>
</dbReference>
<dbReference type="SUPFAM" id="SSF57184">
    <property type="entry name" value="Growth factor receptor domain"/>
    <property type="match status" value="1"/>
</dbReference>
<dbReference type="FunFam" id="2.10.25.10:FF:000038">
    <property type="entry name" value="Fibrillin 2"/>
    <property type="match status" value="2"/>
</dbReference>
<dbReference type="Gene3D" id="2.10.25.10">
    <property type="entry name" value="Laminin"/>
    <property type="match status" value="3"/>
</dbReference>
<dbReference type="InterPro" id="IPR009030">
    <property type="entry name" value="Growth_fac_rcpt_cys_sf"/>
</dbReference>
<organism evidence="7 8">
    <name type="scientific">Knipowitschia caucasica</name>
    <name type="common">Caucasian dwarf goby</name>
    <name type="synonym">Pomatoschistus caucasicus</name>
    <dbReference type="NCBI Taxonomy" id="637954"/>
    <lineage>
        <taxon>Eukaryota</taxon>
        <taxon>Metazoa</taxon>
        <taxon>Chordata</taxon>
        <taxon>Craniata</taxon>
        <taxon>Vertebrata</taxon>
        <taxon>Euteleostomi</taxon>
        <taxon>Actinopterygii</taxon>
        <taxon>Neopterygii</taxon>
        <taxon>Teleostei</taxon>
        <taxon>Neoteleostei</taxon>
        <taxon>Acanthomorphata</taxon>
        <taxon>Gobiaria</taxon>
        <taxon>Gobiiformes</taxon>
        <taxon>Gobioidei</taxon>
        <taxon>Gobiidae</taxon>
        <taxon>Gobiinae</taxon>
        <taxon>Knipowitschia</taxon>
    </lineage>
</organism>
<keyword evidence="2" id="KW-0732">Signal</keyword>
<dbReference type="CDD" id="cd00054">
    <property type="entry name" value="EGF_CA"/>
    <property type="match status" value="2"/>
</dbReference>
<protein>
    <recommendedName>
        <fullName evidence="6">EGF-like domain-containing protein</fullName>
    </recommendedName>
</protein>